<evidence type="ECO:0000256" key="10">
    <source>
        <dbReference type="HAMAP-Rule" id="MF_01151"/>
    </source>
</evidence>
<accession>A0A4Q7NVJ3</accession>
<feature type="region of interest" description="Disordered" evidence="14">
    <location>
        <begin position="1"/>
        <end position="53"/>
    </location>
</feature>
<evidence type="ECO:0000256" key="14">
    <source>
        <dbReference type="SAM" id="MobiDB-lite"/>
    </source>
</evidence>
<evidence type="ECO:0000313" key="15">
    <source>
        <dbReference type="EMBL" id="RZS90990.1"/>
    </source>
</evidence>
<dbReference type="PANTHER" id="PTHR21237">
    <property type="entry name" value="GRPE PROTEIN"/>
    <property type="match status" value="1"/>
</dbReference>
<keyword evidence="4 10" id="KW-0963">Cytoplasm</keyword>
<dbReference type="EMBL" id="SGXD01000001">
    <property type="protein sequence ID" value="RZS90990.1"/>
    <property type="molecule type" value="Genomic_DNA"/>
</dbReference>
<evidence type="ECO:0000256" key="1">
    <source>
        <dbReference type="ARBA" id="ARBA00004496"/>
    </source>
</evidence>
<evidence type="ECO:0000256" key="4">
    <source>
        <dbReference type="ARBA" id="ARBA00022490"/>
    </source>
</evidence>
<dbReference type="GO" id="GO:0006457">
    <property type="term" value="P:protein folding"/>
    <property type="evidence" value="ECO:0007669"/>
    <property type="project" value="InterPro"/>
</dbReference>
<gene>
    <name evidence="10" type="primary">grpE</name>
    <name evidence="15" type="ORF">EV189_0221</name>
</gene>
<dbReference type="NCBIfam" id="NF010761">
    <property type="entry name" value="PRK14164.1"/>
    <property type="match status" value="1"/>
</dbReference>
<keyword evidence="16" id="KW-1185">Reference proteome</keyword>
<comment type="subunit">
    <text evidence="3 10">Homodimer.</text>
</comment>
<dbReference type="GO" id="GO:0042803">
    <property type="term" value="F:protein homodimerization activity"/>
    <property type="evidence" value="ECO:0007669"/>
    <property type="project" value="InterPro"/>
</dbReference>
<comment type="similarity">
    <text evidence="2 10 12">Belongs to the GrpE family.</text>
</comment>
<dbReference type="AlphaFoldDB" id="A0A4Q7NVJ3"/>
<comment type="function">
    <text evidence="7 10 11">Participates actively in the response to hyperosmotic and heat shock by preventing the aggregation of stress-denatured proteins, in association with DnaK and GrpE. It is the nucleotide exchange factor for DnaK and may function as a thermosensor. Unfolded proteins bind initially to DnaJ; upon interaction with the DnaJ-bound protein, DnaK hydrolyzes its bound ATP, resulting in the formation of a stable complex. GrpE releases ADP from DnaK; ATP binding to DnaK triggers the release of the substrate protein, thus completing the reaction cycle. Several rounds of ATP-dependent interactions between DnaJ, DnaK and GrpE are required for fully efficient folding.</text>
</comment>
<feature type="compositionally biased region" description="Basic and acidic residues" evidence="14">
    <location>
        <begin position="1"/>
        <end position="22"/>
    </location>
</feature>
<dbReference type="PROSITE" id="PS01071">
    <property type="entry name" value="GRPE"/>
    <property type="match status" value="1"/>
</dbReference>
<name>A0A4Q7NVJ3_9ACTN</name>
<dbReference type="InterPro" id="IPR009012">
    <property type="entry name" value="GrpE_head"/>
</dbReference>
<evidence type="ECO:0000256" key="5">
    <source>
        <dbReference type="ARBA" id="ARBA00023016"/>
    </source>
</evidence>
<dbReference type="GO" id="GO:0051082">
    <property type="term" value="F:unfolded protein binding"/>
    <property type="evidence" value="ECO:0007669"/>
    <property type="project" value="TreeGrafter"/>
</dbReference>
<dbReference type="PRINTS" id="PR00773">
    <property type="entry name" value="GRPEPROTEIN"/>
</dbReference>
<dbReference type="Gene3D" id="3.90.20.20">
    <property type="match status" value="1"/>
</dbReference>
<dbReference type="SUPFAM" id="SSF51064">
    <property type="entry name" value="Head domain of nucleotide exchange factor GrpE"/>
    <property type="match status" value="1"/>
</dbReference>
<dbReference type="CDD" id="cd00446">
    <property type="entry name" value="GrpE"/>
    <property type="match status" value="1"/>
</dbReference>
<feature type="coiled-coil region" evidence="13">
    <location>
        <begin position="58"/>
        <end position="92"/>
    </location>
</feature>
<sequence length="199" mass="21171">MSEGTARPEQEPVVRDKRRIDPETGALREPADTPAPGEPAVDDLGGAAAGSAPGDEALAALQAQLAERTADLQRLQAEYANYRRRVDRDREVVKETALANVLTSLLPVLDDLDRAAAHGELVGGFKAVADALVAVVEKLGLQRFGTPGDPFDPNVHEALMHEESDEVEVATAVTVLQPGFRIGERVVRPARVAVAEPSS</sequence>
<evidence type="ECO:0000256" key="12">
    <source>
        <dbReference type="RuleBase" id="RU004478"/>
    </source>
</evidence>
<keyword evidence="6 10" id="KW-0143">Chaperone</keyword>
<dbReference type="Pfam" id="PF01025">
    <property type="entry name" value="GrpE"/>
    <property type="match status" value="1"/>
</dbReference>
<evidence type="ECO:0000256" key="2">
    <source>
        <dbReference type="ARBA" id="ARBA00009054"/>
    </source>
</evidence>
<comment type="subcellular location">
    <subcellularLocation>
        <location evidence="1 10">Cytoplasm</location>
    </subcellularLocation>
</comment>
<dbReference type="Gene3D" id="2.30.22.10">
    <property type="entry name" value="Head domain of nucleotide exchange factor GrpE"/>
    <property type="match status" value="1"/>
</dbReference>
<dbReference type="FunFam" id="2.30.22.10:FF:000001">
    <property type="entry name" value="Protein GrpE"/>
    <property type="match status" value="1"/>
</dbReference>
<keyword evidence="5 10" id="KW-0346">Stress response</keyword>
<evidence type="ECO:0000256" key="9">
    <source>
        <dbReference type="ARBA" id="ARBA00076414"/>
    </source>
</evidence>
<dbReference type="GO" id="GO:0051087">
    <property type="term" value="F:protein-folding chaperone binding"/>
    <property type="evidence" value="ECO:0007669"/>
    <property type="project" value="InterPro"/>
</dbReference>
<dbReference type="OrthoDB" id="5191115at2"/>
<reference evidence="15 16" key="1">
    <citation type="submission" date="2019-02" db="EMBL/GenBank/DDBJ databases">
        <title>Genomic Encyclopedia of Type Strains, Phase IV (KMG-IV): sequencing the most valuable type-strain genomes for metagenomic binning, comparative biology and taxonomic classification.</title>
        <authorList>
            <person name="Goeker M."/>
        </authorList>
    </citation>
    <scope>NUCLEOTIDE SEQUENCE [LARGE SCALE GENOMIC DNA]</scope>
    <source>
        <strain evidence="15 16">DSM 45622</strain>
    </source>
</reference>
<evidence type="ECO:0000256" key="11">
    <source>
        <dbReference type="RuleBase" id="RU000639"/>
    </source>
</evidence>
<proteinExistence type="inferred from homology"/>
<dbReference type="InterPro" id="IPR000740">
    <property type="entry name" value="GrpE"/>
</dbReference>
<dbReference type="HAMAP" id="MF_01151">
    <property type="entry name" value="GrpE"/>
    <property type="match status" value="1"/>
</dbReference>
<comment type="caution">
    <text evidence="15">The sequence shown here is derived from an EMBL/GenBank/DDBJ whole genome shotgun (WGS) entry which is preliminary data.</text>
</comment>
<dbReference type="GO" id="GO:0000774">
    <property type="term" value="F:adenyl-nucleotide exchange factor activity"/>
    <property type="evidence" value="ECO:0007669"/>
    <property type="project" value="InterPro"/>
</dbReference>
<evidence type="ECO:0000256" key="7">
    <source>
        <dbReference type="ARBA" id="ARBA00053401"/>
    </source>
</evidence>
<organism evidence="15 16">
    <name type="scientific">Motilibacter rhizosphaerae</name>
    <dbReference type="NCBI Taxonomy" id="598652"/>
    <lineage>
        <taxon>Bacteria</taxon>
        <taxon>Bacillati</taxon>
        <taxon>Actinomycetota</taxon>
        <taxon>Actinomycetes</taxon>
        <taxon>Motilibacterales</taxon>
        <taxon>Motilibacteraceae</taxon>
        <taxon>Motilibacter</taxon>
    </lineage>
</organism>
<evidence type="ECO:0000313" key="16">
    <source>
        <dbReference type="Proteomes" id="UP000293638"/>
    </source>
</evidence>
<keyword evidence="13" id="KW-0175">Coiled coil</keyword>
<dbReference type="Proteomes" id="UP000293638">
    <property type="component" value="Unassembled WGS sequence"/>
</dbReference>
<evidence type="ECO:0000256" key="8">
    <source>
        <dbReference type="ARBA" id="ARBA00072274"/>
    </source>
</evidence>
<dbReference type="PANTHER" id="PTHR21237:SF23">
    <property type="entry name" value="GRPE PROTEIN HOMOLOG, MITOCHONDRIAL"/>
    <property type="match status" value="1"/>
</dbReference>
<dbReference type="InterPro" id="IPR013805">
    <property type="entry name" value="GrpE_CC"/>
</dbReference>
<evidence type="ECO:0000256" key="6">
    <source>
        <dbReference type="ARBA" id="ARBA00023186"/>
    </source>
</evidence>
<dbReference type="GO" id="GO:0005737">
    <property type="term" value="C:cytoplasm"/>
    <property type="evidence" value="ECO:0007669"/>
    <property type="project" value="UniProtKB-SubCell"/>
</dbReference>
<dbReference type="RefSeq" id="WP_130491110.1">
    <property type="nucleotide sequence ID" value="NZ_SGXD01000001.1"/>
</dbReference>
<evidence type="ECO:0000256" key="3">
    <source>
        <dbReference type="ARBA" id="ARBA00011738"/>
    </source>
</evidence>
<evidence type="ECO:0000256" key="13">
    <source>
        <dbReference type="SAM" id="Coils"/>
    </source>
</evidence>
<protein>
    <recommendedName>
        <fullName evidence="8 10">Protein GrpE</fullName>
    </recommendedName>
    <alternativeName>
        <fullName evidence="9 10">HSP-70 cofactor</fullName>
    </alternativeName>
</protein>
<dbReference type="SUPFAM" id="SSF58014">
    <property type="entry name" value="Coiled-coil domain of nucleotide exchange factor GrpE"/>
    <property type="match status" value="1"/>
</dbReference>